<dbReference type="GO" id="GO:0003677">
    <property type="term" value="F:DNA binding"/>
    <property type="evidence" value="ECO:0007669"/>
    <property type="project" value="UniProtKB-KW"/>
</dbReference>
<dbReference type="Gene3D" id="1.10.1740.10">
    <property type="match status" value="1"/>
</dbReference>
<evidence type="ECO:0000256" key="2">
    <source>
        <dbReference type="ARBA" id="ARBA00023015"/>
    </source>
</evidence>
<reference evidence="9" key="1">
    <citation type="submission" date="2019-10" db="EMBL/GenBank/DDBJ databases">
        <title>Lacipirellula parvula gen. nov., sp. nov., representing a lineage of planctomycetes widespread in freshwater anoxic habitats, and description of the family Lacipirellulaceae.</title>
        <authorList>
            <person name="Dedysh S.N."/>
            <person name="Kulichevskaya I.S."/>
            <person name="Beletsky A.V."/>
            <person name="Rakitin A.L."/>
            <person name="Mardanov A.V."/>
            <person name="Ivanova A.A."/>
            <person name="Saltykova V.X."/>
            <person name="Rijpstra W.I.C."/>
            <person name="Sinninghe Damste J.S."/>
            <person name="Ravin N.V."/>
        </authorList>
    </citation>
    <scope>NUCLEOTIDE SEQUENCE [LARGE SCALE GENOMIC DNA]</scope>
    <source>
        <strain evidence="9">PX69</strain>
    </source>
</reference>
<keyword evidence="5" id="KW-0804">Transcription</keyword>
<dbReference type="InterPro" id="IPR007627">
    <property type="entry name" value="RNA_pol_sigma70_r2"/>
</dbReference>
<dbReference type="InterPro" id="IPR014284">
    <property type="entry name" value="RNA_pol_sigma-70_dom"/>
</dbReference>
<sequence length="167" mass="18820">MDELLAVHADVVYRYALRLVRNAQLAEDLTQETFLRGWRQRAKLREPAAARVWLLRIATNLHRDGLRTARPTAELEAEPACSALGAAGRLEQQETVDAVLATLDALPPRQRQAIHLVTIEQLSNEEAAEVLEISVEALRASLSLARRTMRERLKPIDDELRGVRTEI</sequence>
<dbReference type="InterPro" id="IPR013325">
    <property type="entry name" value="RNA_pol_sigma_r2"/>
</dbReference>
<feature type="domain" description="RNA polymerase sigma-70 region 2" evidence="6">
    <location>
        <begin position="8"/>
        <end position="70"/>
    </location>
</feature>
<comment type="similarity">
    <text evidence="1">Belongs to the sigma-70 factor family. ECF subfamily.</text>
</comment>
<keyword evidence="3" id="KW-0731">Sigma factor</keyword>
<dbReference type="Proteomes" id="UP000326837">
    <property type="component" value="Chromosome"/>
</dbReference>
<dbReference type="SUPFAM" id="SSF88659">
    <property type="entry name" value="Sigma3 and sigma4 domains of RNA polymerase sigma factors"/>
    <property type="match status" value="1"/>
</dbReference>
<dbReference type="Pfam" id="PF08281">
    <property type="entry name" value="Sigma70_r4_2"/>
    <property type="match status" value="1"/>
</dbReference>
<dbReference type="Gene3D" id="1.10.10.10">
    <property type="entry name" value="Winged helix-like DNA-binding domain superfamily/Winged helix DNA-binding domain"/>
    <property type="match status" value="1"/>
</dbReference>
<dbReference type="AlphaFoldDB" id="A0A5K7XPP8"/>
<evidence type="ECO:0000313" key="9">
    <source>
        <dbReference type="Proteomes" id="UP000326837"/>
    </source>
</evidence>
<dbReference type="EMBL" id="AP021861">
    <property type="protein sequence ID" value="BBO35409.1"/>
    <property type="molecule type" value="Genomic_DNA"/>
</dbReference>
<dbReference type="NCBIfam" id="TIGR02937">
    <property type="entry name" value="sigma70-ECF"/>
    <property type="match status" value="1"/>
</dbReference>
<evidence type="ECO:0008006" key="10">
    <source>
        <dbReference type="Google" id="ProtNLM"/>
    </source>
</evidence>
<protein>
    <recommendedName>
        <fullName evidence="10">RNA polymerase ECF-type sigma factor</fullName>
    </recommendedName>
</protein>
<dbReference type="GO" id="GO:0016987">
    <property type="term" value="F:sigma factor activity"/>
    <property type="evidence" value="ECO:0007669"/>
    <property type="project" value="UniProtKB-KW"/>
</dbReference>
<proteinExistence type="inferred from homology"/>
<dbReference type="InterPro" id="IPR039425">
    <property type="entry name" value="RNA_pol_sigma-70-like"/>
</dbReference>
<evidence type="ECO:0000256" key="3">
    <source>
        <dbReference type="ARBA" id="ARBA00023082"/>
    </source>
</evidence>
<dbReference type="PANTHER" id="PTHR43133">
    <property type="entry name" value="RNA POLYMERASE ECF-TYPE SIGMA FACTO"/>
    <property type="match status" value="1"/>
</dbReference>
<dbReference type="KEGG" id="lpav:PLANPX_5021"/>
<keyword evidence="9" id="KW-1185">Reference proteome</keyword>
<organism evidence="8 9">
    <name type="scientific">Lacipirellula parvula</name>
    <dbReference type="NCBI Taxonomy" id="2650471"/>
    <lineage>
        <taxon>Bacteria</taxon>
        <taxon>Pseudomonadati</taxon>
        <taxon>Planctomycetota</taxon>
        <taxon>Planctomycetia</taxon>
        <taxon>Pirellulales</taxon>
        <taxon>Lacipirellulaceae</taxon>
        <taxon>Lacipirellula</taxon>
    </lineage>
</organism>
<dbReference type="Pfam" id="PF04542">
    <property type="entry name" value="Sigma70_r2"/>
    <property type="match status" value="1"/>
</dbReference>
<dbReference type="PANTHER" id="PTHR43133:SF8">
    <property type="entry name" value="RNA POLYMERASE SIGMA FACTOR HI_1459-RELATED"/>
    <property type="match status" value="1"/>
</dbReference>
<keyword evidence="4" id="KW-0238">DNA-binding</keyword>
<evidence type="ECO:0000256" key="4">
    <source>
        <dbReference type="ARBA" id="ARBA00023125"/>
    </source>
</evidence>
<evidence type="ECO:0000313" key="8">
    <source>
        <dbReference type="EMBL" id="BBO35409.1"/>
    </source>
</evidence>
<dbReference type="InterPro" id="IPR013324">
    <property type="entry name" value="RNA_pol_sigma_r3/r4-like"/>
</dbReference>
<dbReference type="GO" id="GO:0006352">
    <property type="term" value="P:DNA-templated transcription initiation"/>
    <property type="evidence" value="ECO:0007669"/>
    <property type="project" value="InterPro"/>
</dbReference>
<evidence type="ECO:0000256" key="5">
    <source>
        <dbReference type="ARBA" id="ARBA00023163"/>
    </source>
</evidence>
<accession>A0A5K7XPP8</accession>
<dbReference type="InterPro" id="IPR013249">
    <property type="entry name" value="RNA_pol_sigma70_r4_t2"/>
</dbReference>
<gene>
    <name evidence="8" type="ORF">PLANPX_5021</name>
</gene>
<evidence type="ECO:0000259" key="7">
    <source>
        <dbReference type="Pfam" id="PF08281"/>
    </source>
</evidence>
<keyword evidence="2" id="KW-0805">Transcription regulation</keyword>
<evidence type="ECO:0000256" key="1">
    <source>
        <dbReference type="ARBA" id="ARBA00010641"/>
    </source>
</evidence>
<dbReference type="SUPFAM" id="SSF88946">
    <property type="entry name" value="Sigma2 domain of RNA polymerase sigma factors"/>
    <property type="match status" value="1"/>
</dbReference>
<name>A0A5K7XPP8_9BACT</name>
<evidence type="ECO:0000259" key="6">
    <source>
        <dbReference type="Pfam" id="PF04542"/>
    </source>
</evidence>
<feature type="domain" description="RNA polymerase sigma factor 70 region 4 type 2" evidence="7">
    <location>
        <begin position="98"/>
        <end position="149"/>
    </location>
</feature>
<dbReference type="InterPro" id="IPR036388">
    <property type="entry name" value="WH-like_DNA-bd_sf"/>
</dbReference>